<feature type="compositionally biased region" description="Polar residues" evidence="1">
    <location>
        <begin position="1"/>
        <end position="10"/>
    </location>
</feature>
<dbReference type="GO" id="GO:0016787">
    <property type="term" value="F:hydrolase activity"/>
    <property type="evidence" value="ECO:0007669"/>
    <property type="project" value="UniProtKB-KW"/>
</dbReference>
<dbReference type="Pfam" id="PF12740">
    <property type="entry name" value="PETase"/>
    <property type="match status" value="1"/>
</dbReference>
<sequence length="284" mass="29500">MSANLKQLSELSKRGPHRVMEGDLGHTGLPGKVYAPAKGKDLPAVAFGHGWRRDIGAYTETLRHLASWGIVVAAPDTETGLSPDHAGFAADLETTLQILAGVRMGDGEVTVSPGKLGVAGHGMGGGAAVLTAVGNDKVRAVAALYPANVAPSAVEAARRVYVPGLIVGPGEDANSLFNPGNPAKLAYNWAGQVSYRTVKKASQQGFSEDGLGIRLLGLGSNDKKNQETTRALLTGFLLHKLAGEKKYAAFSDAEATGKNVDSLIGEDLAEAAGIARDDSKFSLF</sequence>
<dbReference type="PANTHER" id="PTHR33428">
    <property type="entry name" value="CHLOROPHYLLASE-2, CHLOROPLASTIC"/>
    <property type="match status" value="1"/>
</dbReference>
<protein>
    <submittedName>
        <fullName evidence="3">Alpha/beta hydrolase</fullName>
    </submittedName>
</protein>
<reference evidence="3 4" key="1">
    <citation type="submission" date="2015-08" db="EMBL/GenBank/DDBJ databases">
        <authorList>
            <person name="Babu N.S."/>
            <person name="Beckwith C.J."/>
            <person name="Beseler K.G."/>
            <person name="Brison A."/>
            <person name="Carone J.V."/>
            <person name="Caskin T.P."/>
            <person name="Diamond M."/>
            <person name="Durham M.E."/>
            <person name="Foxe J.M."/>
            <person name="Go M."/>
            <person name="Henderson B.A."/>
            <person name="Jones I.B."/>
            <person name="McGettigan J.A."/>
            <person name="Micheletti S.J."/>
            <person name="Nasrallah M.E."/>
            <person name="Ortiz D."/>
            <person name="Piller C.R."/>
            <person name="Privatt S.R."/>
            <person name="Schneider S.L."/>
            <person name="Sharp S."/>
            <person name="Smith T.C."/>
            <person name="Stanton J.D."/>
            <person name="Ullery H.E."/>
            <person name="Wilson R.J."/>
            <person name="Serrano M.G."/>
            <person name="Buck G."/>
            <person name="Lee V."/>
            <person name="Wang Y."/>
            <person name="Carvalho R."/>
            <person name="Voegtly L."/>
            <person name="Shi R."/>
            <person name="Duckworth R."/>
            <person name="Johnson A."/>
            <person name="Loviza R."/>
            <person name="Walstead R."/>
            <person name="Shah Z."/>
            <person name="Kiflezghi M."/>
            <person name="Wade K."/>
            <person name="Ball S.L."/>
            <person name="Bradley K.W."/>
            <person name="Asai D.J."/>
            <person name="Bowman C.A."/>
            <person name="Russell D.A."/>
            <person name="Pope W.H."/>
            <person name="Jacobs-Sera D."/>
            <person name="Hendrix R.W."/>
            <person name="Hatfull G.F."/>
        </authorList>
    </citation>
    <scope>NUCLEOTIDE SEQUENCE [LARGE SCALE GENOMIC DNA]</scope>
    <source>
        <strain evidence="3 4">PUDD_83A45</strain>
    </source>
</reference>
<keyword evidence="4" id="KW-1185">Reference proteome</keyword>
<dbReference type="PANTHER" id="PTHR33428:SF14">
    <property type="entry name" value="CARBOXYLESTERASE TYPE B DOMAIN-CONTAINING PROTEIN"/>
    <property type="match status" value="1"/>
</dbReference>
<evidence type="ECO:0000313" key="4">
    <source>
        <dbReference type="Proteomes" id="UP000060016"/>
    </source>
</evidence>
<dbReference type="ESTHER" id="9cory-a0a0k1rcb7">
    <property type="family name" value="Chlorophyllase"/>
</dbReference>
<organism evidence="3 4">
    <name type="scientific">Corynebacterium riegelii</name>
    <dbReference type="NCBI Taxonomy" id="156976"/>
    <lineage>
        <taxon>Bacteria</taxon>
        <taxon>Bacillati</taxon>
        <taxon>Actinomycetota</taxon>
        <taxon>Actinomycetes</taxon>
        <taxon>Mycobacteriales</taxon>
        <taxon>Corynebacteriaceae</taxon>
        <taxon>Corynebacterium</taxon>
    </lineage>
</organism>
<dbReference type="AlphaFoldDB" id="A0A0K1RCB7"/>
<proteinExistence type="predicted"/>
<dbReference type="STRING" id="156976.AK829_07775"/>
<dbReference type="Proteomes" id="UP000060016">
    <property type="component" value="Chromosome"/>
</dbReference>
<dbReference type="EMBL" id="CP012342">
    <property type="protein sequence ID" value="AKV59070.1"/>
    <property type="molecule type" value="Genomic_DNA"/>
</dbReference>
<dbReference type="SUPFAM" id="SSF53474">
    <property type="entry name" value="alpha/beta-Hydrolases"/>
    <property type="match status" value="1"/>
</dbReference>
<dbReference type="InterPro" id="IPR029058">
    <property type="entry name" value="AB_hydrolase_fold"/>
</dbReference>
<evidence type="ECO:0000313" key="3">
    <source>
        <dbReference type="EMBL" id="AKV59070.1"/>
    </source>
</evidence>
<dbReference type="Gene3D" id="3.40.50.1820">
    <property type="entry name" value="alpha/beta hydrolase"/>
    <property type="match status" value="1"/>
</dbReference>
<feature type="domain" description="PET hydrolase/cutinase-like" evidence="2">
    <location>
        <begin position="14"/>
        <end position="173"/>
    </location>
</feature>
<evidence type="ECO:0000256" key="1">
    <source>
        <dbReference type="SAM" id="MobiDB-lite"/>
    </source>
</evidence>
<accession>A0A0K1RCB7</accession>
<dbReference type="RefSeq" id="WP_052205336.1">
    <property type="nucleotide sequence ID" value="NZ_CP012342.1"/>
</dbReference>
<evidence type="ECO:0000259" key="2">
    <source>
        <dbReference type="Pfam" id="PF12740"/>
    </source>
</evidence>
<dbReference type="KEGG" id="crie:AK829_07775"/>
<dbReference type="InterPro" id="IPR041127">
    <property type="entry name" value="PET_hydrolase/cutinase-like"/>
</dbReference>
<gene>
    <name evidence="3" type="ORF">AK829_07775</name>
</gene>
<feature type="region of interest" description="Disordered" evidence="1">
    <location>
        <begin position="1"/>
        <end position="24"/>
    </location>
</feature>
<keyword evidence="3" id="KW-0378">Hydrolase</keyword>
<name>A0A0K1RCB7_9CORY</name>
<dbReference type="PATRIC" id="fig|156976.3.peg.1555"/>